<evidence type="ECO:0000259" key="2">
    <source>
        <dbReference type="PROSITE" id="PS51406"/>
    </source>
</evidence>
<keyword evidence="1" id="KW-0175">Coiled coil</keyword>
<dbReference type="PANTHER" id="PTHR19143:SF327">
    <property type="entry name" value="FI21813P1-RELATED"/>
    <property type="match status" value="1"/>
</dbReference>
<dbReference type="Gene3D" id="3.90.215.10">
    <property type="entry name" value="Gamma Fibrinogen, chain A, domain 1"/>
    <property type="match status" value="1"/>
</dbReference>
<organism evidence="3">
    <name type="scientific">Drosophila rhopaloa</name>
    <name type="common">Fruit fly</name>
    <dbReference type="NCBI Taxonomy" id="1041015"/>
    <lineage>
        <taxon>Eukaryota</taxon>
        <taxon>Metazoa</taxon>
        <taxon>Ecdysozoa</taxon>
        <taxon>Arthropoda</taxon>
        <taxon>Hexapoda</taxon>
        <taxon>Insecta</taxon>
        <taxon>Pterygota</taxon>
        <taxon>Neoptera</taxon>
        <taxon>Endopterygota</taxon>
        <taxon>Diptera</taxon>
        <taxon>Brachycera</taxon>
        <taxon>Muscomorpha</taxon>
        <taxon>Ephydroidea</taxon>
        <taxon>Drosophilidae</taxon>
        <taxon>Drosophila</taxon>
        <taxon>Sophophora</taxon>
    </lineage>
</organism>
<dbReference type="PANTHER" id="PTHR19143">
    <property type="entry name" value="FIBRINOGEN/TENASCIN/ANGIOPOEITIN"/>
    <property type="match status" value="1"/>
</dbReference>
<evidence type="ECO:0000313" key="3">
    <source>
        <dbReference type="RefSeq" id="XP_016978732.1"/>
    </source>
</evidence>
<dbReference type="Pfam" id="PF00147">
    <property type="entry name" value="Fibrinogen_C"/>
    <property type="match status" value="1"/>
</dbReference>
<dbReference type="SMART" id="SM00186">
    <property type="entry name" value="FBG"/>
    <property type="match status" value="1"/>
</dbReference>
<dbReference type="OrthoDB" id="10559112at2759"/>
<gene>
    <name evidence="3" type="primary">LOC108044280</name>
</gene>
<feature type="non-terminal residue" evidence="3">
    <location>
        <position position="1"/>
    </location>
</feature>
<name>A0A6P4EKJ3_DRORH</name>
<dbReference type="InterPro" id="IPR036056">
    <property type="entry name" value="Fibrinogen-like_C"/>
</dbReference>
<evidence type="ECO:0000256" key="1">
    <source>
        <dbReference type="SAM" id="Coils"/>
    </source>
</evidence>
<sequence>LQTKSSEIIDDENVFVSQVQRVDLNDGIGLQDELEKKNIEIDDLNIKLKALQDQLNEKIREIVELKNGLKEDELKTNAEELITGPGEPILPQEGPLVFLNHSKIPDMRYFPIGNIPFSAVFENIPSEGPDWMLIHRRFGGSVDFGEITKVGPFGDFNGEFFLNMDILFKVISTCRHELYIELVDFDNVKAFAKYDHFEIGPKENYYNLKSLGAYSGNAGDALRLHLNCDYRSEKKLENGVSKKYYWWGSTTSM</sequence>
<protein>
    <submittedName>
        <fullName evidence="3">Angiopoietin-related protein 1-like</fullName>
    </submittedName>
</protein>
<dbReference type="InterPro" id="IPR002181">
    <property type="entry name" value="Fibrinogen_a/b/g_C_dom"/>
</dbReference>
<dbReference type="GO" id="GO:0005615">
    <property type="term" value="C:extracellular space"/>
    <property type="evidence" value="ECO:0007669"/>
    <property type="project" value="TreeGrafter"/>
</dbReference>
<dbReference type="AlphaFoldDB" id="A0A6P4EKJ3"/>
<dbReference type="PROSITE" id="PS51406">
    <property type="entry name" value="FIBRINOGEN_C_2"/>
    <property type="match status" value="1"/>
</dbReference>
<dbReference type="RefSeq" id="XP_016978732.1">
    <property type="nucleotide sequence ID" value="XM_017123243.1"/>
</dbReference>
<feature type="domain" description="Fibrinogen C-terminal" evidence="2">
    <location>
        <begin position="85"/>
        <end position="225"/>
    </location>
</feature>
<dbReference type="SUPFAM" id="SSF56496">
    <property type="entry name" value="Fibrinogen C-terminal domain-like"/>
    <property type="match status" value="1"/>
</dbReference>
<reference evidence="3" key="1">
    <citation type="submission" date="2025-08" db="UniProtKB">
        <authorList>
            <consortium name="RefSeq"/>
        </authorList>
    </citation>
    <scope>IDENTIFICATION</scope>
</reference>
<feature type="coiled-coil region" evidence="1">
    <location>
        <begin position="34"/>
        <end position="75"/>
    </location>
</feature>
<dbReference type="InterPro" id="IPR014716">
    <property type="entry name" value="Fibrinogen_a/b/g_C_1"/>
</dbReference>
<accession>A0A6P4EKJ3</accession>
<dbReference type="InterPro" id="IPR050373">
    <property type="entry name" value="Fibrinogen_C-term_domain"/>
</dbReference>
<proteinExistence type="predicted"/>
<feature type="non-terminal residue" evidence="3">
    <location>
        <position position="253"/>
    </location>
</feature>